<organism evidence="2 3">
    <name type="scientific">Microvenator marinus</name>
    <dbReference type="NCBI Taxonomy" id="2600177"/>
    <lineage>
        <taxon>Bacteria</taxon>
        <taxon>Deltaproteobacteria</taxon>
        <taxon>Bradymonadales</taxon>
        <taxon>Microvenatoraceae</taxon>
        <taxon>Microvenator</taxon>
    </lineage>
</organism>
<dbReference type="RefSeq" id="WP_146962879.1">
    <property type="nucleotide sequence ID" value="NZ_CP042467.1"/>
</dbReference>
<accession>A0A5B8Y126</accession>
<keyword evidence="3" id="KW-1185">Reference proteome</keyword>
<sequence>MNRTKRLISLLFVGLASAALFAACGDETSCLEDTECATGEICVAEVCEVTCTSDADCAAGEVCEGIDGDRAYCIAGQSNNTNNNNSNNTTGTNNNTTEPTPLYAVMIRDTTTSTEGCEISDPGSDLASVGLRDLENNILGYYAVEFFEAGDEPNGNDYPDILINIDGDAPSFELACPESFAAENVSALGCGGYVVGNFLDDMGTPIILDSSTQVSVVEYGPNCGGSADDSLEVVLCTDTAAALSGDITSCTDVIGSGSGDVVGVIN</sequence>
<dbReference type="Proteomes" id="UP000321595">
    <property type="component" value="Chromosome"/>
</dbReference>
<dbReference type="PROSITE" id="PS51257">
    <property type="entry name" value="PROKAR_LIPOPROTEIN"/>
    <property type="match status" value="1"/>
</dbReference>
<evidence type="ECO:0000313" key="3">
    <source>
        <dbReference type="Proteomes" id="UP000321595"/>
    </source>
</evidence>
<reference evidence="2 3" key="1">
    <citation type="submission" date="2019-08" db="EMBL/GenBank/DDBJ databases">
        <authorList>
            <person name="Liang Q."/>
        </authorList>
    </citation>
    <scope>NUCLEOTIDE SEQUENCE [LARGE SCALE GENOMIC DNA]</scope>
    <source>
        <strain evidence="2 3">V1718</strain>
    </source>
</reference>
<evidence type="ECO:0000256" key="1">
    <source>
        <dbReference type="SAM" id="SignalP"/>
    </source>
</evidence>
<name>A0A5B8Y126_9DELT</name>
<dbReference type="EMBL" id="CP042467">
    <property type="protein sequence ID" value="QED29646.1"/>
    <property type="molecule type" value="Genomic_DNA"/>
</dbReference>
<feature type="chain" id="PRO_5022878748" evidence="1">
    <location>
        <begin position="23"/>
        <end position="266"/>
    </location>
</feature>
<dbReference type="OrthoDB" id="5526057at2"/>
<protein>
    <submittedName>
        <fullName evidence="2">Uncharacterized protein</fullName>
    </submittedName>
</protein>
<keyword evidence="1" id="KW-0732">Signal</keyword>
<gene>
    <name evidence="2" type="ORF">FRD01_20880</name>
</gene>
<evidence type="ECO:0000313" key="2">
    <source>
        <dbReference type="EMBL" id="QED29646.1"/>
    </source>
</evidence>
<dbReference type="KEGG" id="bbae:FRD01_20880"/>
<feature type="signal peptide" evidence="1">
    <location>
        <begin position="1"/>
        <end position="22"/>
    </location>
</feature>
<dbReference type="AlphaFoldDB" id="A0A5B8Y126"/>
<proteinExistence type="predicted"/>